<gene>
    <name evidence="1" type="ORF">X801_00247</name>
</gene>
<evidence type="ECO:0008006" key="3">
    <source>
        <dbReference type="Google" id="ProtNLM"/>
    </source>
</evidence>
<dbReference type="Gene3D" id="2.60.120.10">
    <property type="entry name" value="Jelly Rolls"/>
    <property type="match status" value="1"/>
</dbReference>
<dbReference type="EMBL" id="KV891482">
    <property type="protein sequence ID" value="OON23837.1"/>
    <property type="molecule type" value="Genomic_DNA"/>
</dbReference>
<dbReference type="InterPro" id="IPR014710">
    <property type="entry name" value="RmlC-like_jellyroll"/>
</dbReference>
<dbReference type="InterPro" id="IPR018490">
    <property type="entry name" value="cNMP-bd_dom_sf"/>
</dbReference>
<sequence>MAPPPKSRFAVRALTYADVQFIDRHDLTDLCHVYPELAHRLLERFELTIPLVSPNLNLPQPLRCLRCEAFEHKGVVGRRRICSTISLTD</sequence>
<dbReference type="AlphaFoldDB" id="A0A1S8XAV5"/>
<accession>A0A1S8XAV5</accession>
<proteinExistence type="predicted"/>
<dbReference type="SUPFAM" id="SSF51206">
    <property type="entry name" value="cAMP-binding domain-like"/>
    <property type="match status" value="1"/>
</dbReference>
<organism evidence="1 2">
    <name type="scientific">Opisthorchis viverrini</name>
    <name type="common">Southeast Asian liver fluke</name>
    <dbReference type="NCBI Taxonomy" id="6198"/>
    <lineage>
        <taxon>Eukaryota</taxon>
        <taxon>Metazoa</taxon>
        <taxon>Spiralia</taxon>
        <taxon>Lophotrochozoa</taxon>
        <taxon>Platyhelminthes</taxon>
        <taxon>Trematoda</taxon>
        <taxon>Digenea</taxon>
        <taxon>Opisthorchiida</taxon>
        <taxon>Opisthorchiata</taxon>
        <taxon>Opisthorchiidae</taxon>
        <taxon>Opisthorchis</taxon>
    </lineage>
</organism>
<evidence type="ECO:0000313" key="2">
    <source>
        <dbReference type="Proteomes" id="UP000243686"/>
    </source>
</evidence>
<protein>
    <recommendedName>
        <fullName evidence="3">Cyclic nucleotide-binding domain-containing protein</fullName>
    </recommendedName>
</protein>
<reference evidence="1 2" key="1">
    <citation type="submission" date="2015-03" db="EMBL/GenBank/DDBJ databases">
        <title>Draft genome of the nematode, Opisthorchis viverrini.</title>
        <authorList>
            <person name="Mitreva M."/>
        </authorList>
    </citation>
    <scope>NUCLEOTIDE SEQUENCE [LARGE SCALE GENOMIC DNA]</scope>
    <source>
        <strain evidence="1">Khon Kaen</strain>
    </source>
</reference>
<evidence type="ECO:0000313" key="1">
    <source>
        <dbReference type="EMBL" id="OON23837.1"/>
    </source>
</evidence>
<name>A0A1S8XAV5_OPIVI</name>
<dbReference type="Proteomes" id="UP000243686">
    <property type="component" value="Unassembled WGS sequence"/>
</dbReference>
<keyword evidence="2" id="KW-1185">Reference proteome</keyword>